<dbReference type="Proteomes" id="UP000798662">
    <property type="component" value="Chromosome 3"/>
</dbReference>
<keyword evidence="2" id="KW-1185">Reference proteome</keyword>
<evidence type="ECO:0000313" key="1">
    <source>
        <dbReference type="EMBL" id="KAK1868789.1"/>
    </source>
</evidence>
<reference evidence="1" key="1">
    <citation type="submission" date="2019-11" db="EMBL/GenBank/DDBJ databases">
        <title>Nori genome reveals adaptations in red seaweeds to the harsh intertidal environment.</title>
        <authorList>
            <person name="Wang D."/>
            <person name="Mao Y."/>
        </authorList>
    </citation>
    <scope>NUCLEOTIDE SEQUENCE</scope>
    <source>
        <tissue evidence="1">Gametophyte</tissue>
    </source>
</reference>
<gene>
    <name evidence="1" type="ORF">I4F81_011272</name>
</gene>
<sequence>MTALAAAVAVAAVGGRGAAVVSTTSAAARRRRRWAGEGGWVGCVAPAFWRQLPHFPRHPLATTSLGSRGRGGRRRTSPPPTSGQSLLCLCAVHLHQFVLLVWFACAATSPVGRRPLPPRARQCGARSRCLRLPTAAVPQDAAADALPAAARMLPQPLLSRGACDPCWWRRPTTTGGRDGCRTLPVGVAVAVSATVLRLLRCRACRERLLCVAVTRCRRCHEPPLMATGGGGERARADARCSRRRRVTVGDGGGAAWGGAQRDGGGGRVHRLFGAVAAPAVGGGLVPAAVASGGAGARLLTCACRGGKVAVSSSTVRGVGGCCHVGEAAAPPAGGASALR</sequence>
<dbReference type="EMBL" id="CM020620">
    <property type="protein sequence ID" value="KAK1868789.1"/>
    <property type="molecule type" value="Genomic_DNA"/>
</dbReference>
<comment type="caution">
    <text evidence="1">The sequence shown here is derived from an EMBL/GenBank/DDBJ whole genome shotgun (WGS) entry which is preliminary data.</text>
</comment>
<organism evidence="1 2">
    <name type="scientific">Pyropia yezoensis</name>
    <name type="common">Susabi-nori</name>
    <name type="synonym">Porphyra yezoensis</name>
    <dbReference type="NCBI Taxonomy" id="2788"/>
    <lineage>
        <taxon>Eukaryota</taxon>
        <taxon>Rhodophyta</taxon>
        <taxon>Bangiophyceae</taxon>
        <taxon>Bangiales</taxon>
        <taxon>Bangiaceae</taxon>
        <taxon>Pyropia</taxon>
    </lineage>
</organism>
<accession>A0ACC3CES7</accession>
<evidence type="ECO:0000313" key="2">
    <source>
        <dbReference type="Proteomes" id="UP000798662"/>
    </source>
</evidence>
<proteinExistence type="predicted"/>
<name>A0ACC3CES7_PYRYE</name>
<protein>
    <submittedName>
        <fullName evidence="1">Uncharacterized protein</fullName>
    </submittedName>
</protein>